<dbReference type="CDD" id="cd11642">
    <property type="entry name" value="SUMT"/>
    <property type="match status" value="1"/>
</dbReference>
<dbReference type="UniPathway" id="UPA00262">
    <property type="reaction ID" value="UER00211"/>
</dbReference>
<comment type="pathway">
    <text evidence="9">Cofactor biosynthesis; adenosylcobalamin biosynthesis; precorrin-2 from uroporphyrinogen III: step 1/1.</text>
</comment>
<dbReference type="GO" id="GO:0032259">
    <property type="term" value="P:methylation"/>
    <property type="evidence" value="ECO:0007669"/>
    <property type="project" value="UniProtKB-KW"/>
</dbReference>
<accession>A0A1N6VFB4</accession>
<sequence length="274" mass="28958">MSMHNRVADLRQCSAGDASRPTGKVYLVGAGPGDPDLLTLKAARLIGSAKVVVYDHLVGDGVLALVGRNARMIYVGKEAGNHSLPQDQINGLLVELARAGLDVVRLKGGDPFMFGRGGEEMEELLDHGVSCEVVPGITAACGISACTGMPLTHRDHARSVIFTTGHLKDGTVNLDWPALARPNQTVVIYMGLGALDIICRELIAHSLPGDTPAAVVHAGTTERQVVLTDRLDRLAASVNRARLKSPALIMIGSVVSLHGLLVQVPRHEELALTA</sequence>
<dbReference type="FunFam" id="3.40.1010.10:FF:000001">
    <property type="entry name" value="Siroheme synthase"/>
    <property type="match status" value="1"/>
</dbReference>
<evidence type="ECO:0000256" key="7">
    <source>
        <dbReference type="ARBA" id="ARBA00023244"/>
    </source>
</evidence>
<evidence type="ECO:0000256" key="8">
    <source>
        <dbReference type="ARBA" id="ARBA00025705"/>
    </source>
</evidence>
<evidence type="ECO:0000256" key="2">
    <source>
        <dbReference type="ARBA" id="ARBA00012162"/>
    </source>
</evidence>
<dbReference type="SUPFAM" id="SSF53790">
    <property type="entry name" value="Tetrapyrrole methylase"/>
    <property type="match status" value="1"/>
</dbReference>
<dbReference type="GO" id="GO:0004851">
    <property type="term" value="F:uroporphyrin-III C-methyltransferase activity"/>
    <property type="evidence" value="ECO:0007669"/>
    <property type="project" value="UniProtKB-EC"/>
</dbReference>
<feature type="domain" description="Tetrapyrrole methylase" evidence="11">
    <location>
        <begin position="24"/>
        <end position="234"/>
    </location>
</feature>
<dbReference type="EC" id="2.1.1.107" evidence="2"/>
<dbReference type="PROSITE" id="PS00839">
    <property type="entry name" value="SUMT_1"/>
    <property type="match status" value="1"/>
</dbReference>
<comment type="similarity">
    <text evidence="1 10">Belongs to the precorrin methyltransferase family.</text>
</comment>
<evidence type="ECO:0000256" key="6">
    <source>
        <dbReference type="ARBA" id="ARBA00022691"/>
    </source>
</evidence>
<dbReference type="FunFam" id="3.30.950.10:FF:000001">
    <property type="entry name" value="Siroheme synthase"/>
    <property type="match status" value="1"/>
</dbReference>
<dbReference type="PANTHER" id="PTHR45790:SF1">
    <property type="entry name" value="SIROHEME SYNTHASE"/>
    <property type="match status" value="1"/>
</dbReference>
<dbReference type="Proteomes" id="UP000186819">
    <property type="component" value="Unassembled WGS sequence"/>
</dbReference>
<organism evidence="12 13">
    <name type="scientific">Aromatoleum tolulyticum</name>
    <dbReference type="NCBI Taxonomy" id="34027"/>
    <lineage>
        <taxon>Bacteria</taxon>
        <taxon>Pseudomonadati</taxon>
        <taxon>Pseudomonadota</taxon>
        <taxon>Betaproteobacteria</taxon>
        <taxon>Rhodocyclales</taxon>
        <taxon>Rhodocyclaceae</taxon>
        <taxon>Aromatoleum</taxon>
    </lineage>
</organism>
<keyword evidence="6" id="KW-0949">S-adenosyl-L-methionine</keyword>
<dbReference type="NCBIfam" id="TIGR01469">
    <property type="entry name" value="cobA_cysG_Cterm"/>
    <property type="match status" value="1"/>
</dbReference>
<evidence type="ECO:0000256" key="3">
    <source>
        <dbReference type="ARBA" id="ARBA00022573"/>
    </source>
</evidence>
<reference evidence="13" key="1">
    <citation type="submission" date="2017-01" db="EMBL/GenBank/DDBJ databases">
        <authorList>
            <person name="Varghese N."/>
            <person name="Submissions S."/>
        </authorList>
    </citation>
    <scope>NUCLEOTIDE SEQUENCE [LARGE SCALE GENOMIC DNA]</scope>
    <source>
        <strain evidence="13">ATCC 51758</strain>
    </source>
</reference>
<dbReference type="OrthoDB" id="9815856at2"/>
<keyword evidence="3" id="KW-0169">Cobalamin biosynthesis</keyword>
<dbReference type="GO" id="GO:0009236">
    <property type="term" value="P:cobalamin biosynthetic process"/>
    <property type="evidence" value="ECO:0007669"/>
    <property type="project" value="UniProtKB-KW"/>
</dbReference>
<protein>
    <recommendedName>
        <fullName evidence="2">uroporphyrinogen-III C-methyltransferase</fullName>
        <ecNumber evidence="2">2.1.1.107</ecNumber>
    </recommendedName>
</protein>
<comment type="pathway">
    <text evidence="8">Porphyrin-containing compound metabolism; siroheme biosynthesis; precorrin-2 from uroporphyrinogen III: step 1/1.</text>
</comment>
<dbReference type="AlphaFoldDB" id="A0A1N6VFB4"/>
<keyword evidence="5 10" id="KW-0808">Transferase</keyword>
<dbReference type="PROSITE" id="PS00840">
    <property type="entry name" value="SUMT_2"/>
    <property type="match status" value="1"/>
</dbReference>
<evidence type="ECO:0000313" key="13">
    <source>
        <dbReference type="Proteomes" id="UP000186819"/>
    </source>
</evidence>
<dbReference type="Gene3D" id="3.30.950.10">
    <property type="entry name" value="Methyltransferase, Cobalt-precorrin-4 Transmethylase, Domain 2"/>
    <property type="match status" value="1"/>
</dbReference>
<dbReference type="InterPro" id="IPR006366">
    <property type="entry name" value="CobA/CysG_C"/>
</dbReference>
<proteinExistence type="inferred from homology"/>
<evidence type="ECO:0000259" key="11">
    <source>
        <dbReference type="Pfam" id="PF00590"/>
    </source>
</evidence>
<evidence type="ECO:0000256" key="9">
    <source>
        <dbReference type="ARBA" id="ARBA00060548"/>
    </source>
</evidence>
<dbReference type="InterPro" id="IPR014777">
    <property type="entry name" value="4pyrrole_Mease_sub1"/>
</dbReference>
<dbReference type="InterPro" id="IPR000878">
    <property type="entry name" value="4pyrrol_Mease"/>
</dbReference>
<name>A0A1N6VFB4_9RHOO</name>
<dbReference type="InterPro" id="IPR014776">
    <property type="entry name" value="4pyrrole_Mease_sub2"/>
</dbReference>
<dbReference type="InterPro" id="IPR035996">
    <property type="entry name" value="4pyrrol_Methylase_sf"/>
</dbReference>
<evidence type="ECO:0000256" key="4">
    <source>
        <dbReference type="ARBA" id="ARBA00022603"/>
    </source>
</evidence>
<gene>
    <name evidence="12" type="ORF">SAMN05421829_106263</name>
</gene>
<keyword evidence="13" id="KW-1185">Reference proteome</keyword>
<evidence type="ECO:0000256" key="10">
    <source>
        <dbReference type="RuleBase" id="RU003960"/>
    </source>
</evidence>
<evidence type="ECO:0000256" key="1">
    <source>
        <dbReference type="ARBA" id="ARBA00005879"/>
    </source>
</evidence>
<dbReference type="PANTHER" id="PTHR45790">
    <property type="entry name" value="SIROHEME SYNTHASE-RELATED"/>
    <property type="match status" value="1"/>
</dbReference>
<evidence type="ECO:0000256" key="5">
    <source>
        <dbReference type="ARBA" id="ARBA00022679"/>
    </source>
</evidence>
<keyword evidence="4 10" id="KW-0489">Methyltransferase</keyword>
<evidence type="ECO:0000313" key="12">
    <source>
        <dbReference type="EMBL" id="SIQ76419.1"/>
    </source>
</evidence>
<dbReference type="InterPro" id="IPR050161">
    <property type="entry name" value="Siro_Cobalamin_biosynth"/>
</dbReference>
<dbReference type="NCBIfam" id="NF004790">
    <property type="entry name" value="PRK06136.1"/>
    <property type="match status" value="1"/>
</dbReference>
<dbReference type="GO" id="GO:0019354">
    <property type="term" value="P:siroheme biosynthetic process"/>
    <property type="evidence" value="ECO:0007669"/>
    <property type="project" value="UniProtKB-UniPathway"/>
</dbReference>
<dbReference type="Pfam" id="PF00590">
    <property type="entry name" value="TP_methylase"/>
    <property type="match status" value="1"/>
</dbReference>
<dbReference type="Gene3D" id="3.40.1010.10">
    <property type="entry name" value="Cobalt-precorrin-4 Transmethylase, Domain 1"/>
    <property type="match status" value="1"/>
</dbReference>
<dbReference type="STRING" id="34027.SAMN05421829_106263"/>
<dbReference type="EMBL" id="FTMD01000006">
    <property type="protein sequence ID" value="SIQ76419.1"/>
    <property type="molecule type" value="Genomic_DNA"/>
</dbReference>
<keyword evidence="7" id="KW-0627">Porphyrin biosynthesis</keyword>
<dbReference type="InterPro" id="IPR003043">
    <property type="entry name" value="Uropor_MeTrfase_CS"/>
</dbReference>